<accession>A0A5R9K5N5</accession>
<keyword evidence="3" id="KW-1185">Reference proteome</keyword>
<proteinExistence type="predicted"/>
<dbReference type="Gene3D" id="1.10.10.2910">
    <property type="match status" value="1"/>
</dbReference>
<feature type="domain" description="IrrE N-terminal-like" evidence="1">
    <location>
        <begin position="71"/>
        <end position="167"/>
    </location>
</feature>
<comment type="caution">
    <text evidence="2">The sequence shown here is derived from an EMBL/GenBank/DDBJ whole genome shotgun (WGS) entry which is preliminary data.</text>
</comment>
<name>A0A5R9K5N5_9BACT</name>
<dbReference type="InterPro" id="IPR052345">
    <property type="entry name" value="Rad_response_metalloprotease"/>
</dbReference>
<evidence type="ECO:0000259" key="1">
    <source>
        <dbReference type="Pfam" id="PF06114"/>
    </source>
</evidence>
<dbReference type="Pfam" id="PF06114">
    <property type="entry name" value="Peptidase_M78"/>
    <property type="match status" value="1"/>
</dbReference>
<dbReference type="PANTHER" id="PTHR43236:SF1">
    <property type="entry name" value="BLL7220 PROTEIN"/>
    <property type="match status" value="1"/>
</dbReference>
<dbReference type="Proteomes" id="UP000309788">
    <property type="component" value="Unassembled WGS sequence"/>
</dbReference>
<dbReference type="InterPro" id="IPR010359">
    <property type="entry name" value="IrrE_HExxH"/>
</dbReference>
<dbReference type="RefSeq" id="WP_138283691.1">
    <property type="nucleotide sequence ID" value="NZ_BMGE01000017.1"/>
</dbReference>
<dbReference type="OrthoDB" id="9794834at2"/>
<evidence type="ECO:0000313" key="2">
    <source>
        <dbReference type="EMBL" id="TLU88975.1"/>
    </source>
</evidence>
<protein>
    <submittedName>
        <fullName evidence="2">ImmA/IrrE family metallo-endopeptidase</fullName>
    </submittedName>
</protein>
<gene>
    <name evidence="2" type="ORF">FEM55_23075</name>
</gene>
<dbReference type="PANTHER" id="PTHR43236">
    <property type="entry name" value="ANTITOXIN HIGA1"/>
    <property type="match status" value="1"/>
</dbReference>
<reference evidence="2 3" key="1">
    <citation type="submission" date="2019-05" db="EMBL/GenBank/DDBJ databases">
        <authorList>
            <person name="Qu J.-H."/>
        </authorList>
    </citation>
    <scope>NUCLEOTIDE SEQUENCE [LARGE SCALE GENOMIC DNA]</scope>
    <source>
        <strain evidence="2 3">Z12</strain>
    </source>
</reference>
<dbReference type="AlphaFoldDB" id="A0A5R9K5N5"/>
<organism evidence="2 3">
    <name type="scientific">Dyadobacter sediminis</name>
    <dbReference type="NCBI Taxonomy" id="1493691"/>
    <lineage>
        <taxon>Bacteria</taxon>
        <taxon>Pseudomonadati</taxon>
        <taxon>Bacteroidota</taxon>
        <taxon>Cytophagia</taxon>
        <taxon>Cytophagales</taxon>
        <taxon>Spirosomataceae</taxon>
        <taxon>Dyadobacter</taxon>
    </lineage>
</organism>
<dbReference type="EMBL" id="VCEI01000031">
    <property type="protein sequence ID" value="TLU88975.1"/>
    <property type="molecule type" value="Genomic_DNA"/>
</dbReference>
<sequence length="256" mass="29522">MLSRKREIELSELAETIAELYCPSEIVLPEHIATMKGITFSNGDYGSAFDGLIEFENGSFHIFVNTKLDGDLRQARPRFTFAHELGHYFIDEHRQALLNGRTPSHPSYTNFASKNPIEIEADHFAASLLLPASRVKKDCVKRSFNFSLVQDISQKYGASITATVLRLMTIDKHPIMLVCSVQGKVKWFKHSHDFPFKWLKQPFGYVPKYTLAGTYFKNGEKFAEELPISANEWFEYVSDRDLSRNFWDYRINCVNF</sequence>
<evidence type="ECO:0000313" key="3">
    <source>
        <dbReference type="Proteomes" id="UP000309788"/>
    </source>
</evidence>